<dbReference type="SUPFAM" id="SSF56281">
    <property type="entry name" value="Metallo-hydrolase/oxidoreductase"/>
    <property type="match status" value="1"/>
</dbReference>
<evidence type="ECO:0000259" key="1">
    <source>
        <dbReference type="SMART" id="SM00849"/>
    </source>
</evidence>
<dbReference type="Proteomes" id="UP001183604">
    <property type="component" value="Unassembled WGS sequence"/>
</dbReference>
<evidence type="ECO:0000313" key="2">
    <source>
        <dbReference type="EMBL" id="MDA1386793.1"/>
    </source>
</evidence>
<reference evidence="2" key="1">
    <citation type="submission" date="2022-12" db="EMBL/GenBank/DDBJ databases">
        <title>Gycomyces niveus sp.nov., a novel actinomycete isolated from soil in Shouguang.</title>
        <authorList>
            <person name="Yang X."/>
        </authorList>
    </citation>
    <scope>NUCLEOTIDE SEQUENCE</scope>
    <source>
        <strain evidence="2">DSM 44724</strain>
    </source>
</reference>
<comment type="caution">
    <text evidence="2">The sequence shown here is derived from an EMBL/GenBank/DDBJ whole genome shotgun (WGS) entry which is preliminary data.</text>
</comment>
<keyword evidence="5" id="KW-1185">Reference proteome</keyword>
<dbReference type="InterPro" id="IPR050855">
    <property type="entry name" value="NDM-1-like"/>
</dbReference>
<reference evidence="3 5" key="2">
    <citation type="submission" date="2023-07" db="EMBL/GenBank/DDBJ databases">
        <title>Sequencing the genomes of 1000 actinobacteria strains.</title>
        <authorList>
            <person name="Klenk H.-P."/>
        </authorList>
    </citation>
    <scope>NUCLEOTIDE SEQUENCE [LARGE SCALE GENOMIC DNA]</scope>
    <source>
        <strain evidence="3 5">DSM 44724</strain>
    </source>
</reference>
<dbReference type="Pfam" id="PF00753">
    <property type="entry name" value="Lactamase_B"/>
    <property type="match status" value="1"/>
</dbReference>
<sequence>MSDRWIEVAPRVWVRRLEELDQSVGLVIGDECCLVIDTGISAESGFALATAVREKTDLPWQVAYTHDHFDHWFGTSAFGESAIWAVGDGAHYVSVGDEQRKAWAARYRREGREEDARRIGATKLVPPNCRVSGAIGLDLGGRTVVLRQVGLAHSDNDMVVEVPDAGVLFAGDLLENGAPPSYDGAFPYEWPQAVEYLLSWKPAIVVPGHGDPADYWWARAQARDLAEIARLCGEVAQGFLSEEEALAHNPFGEAVMRTALDRCKALAPAAPEPQAPAAAPTPPPPAVVYEVFDYSVDLTQR</sequence>
<dbReference type="InterPro" id="IPR001279">
    <property type="entry name" value="Metallo-B-lactamas"/>
</dbReference>
<dbReference type="AlphaFoldDB" id="A0A9X3PNB9"/>
<dbReference type="Proteomes" id="UP001145799">
    <property type="component" value="Unassembled WGS sequence"/>
</dbReference>
<gene>
    <name evidence="3" type="ORF">J2S69_003935</name>
    <name evidence="2" type="ORF">O2L01_17470</name>
</gene>
<organism evidence="2 4">
    <name type="scientific">Glycomyces lechevalierae</name>
    <dbReference type="NCBI Taxonomy" id="256034"/>
    <lineage>
        <taxon>Bacteria</taxon>
        <taxon>Bacillati</taxon>
        <taxon>Actinomycetota</taxon>
        <taxon>Actinomycetes</taxon>
        <taxon>Glycomycetales</taxon>
        <taxon>Glycomycetaceae</taxon>
        <taxon>Glycomyces</taxon>
    </lineage>
</organism>
<evidence type="ECO:0000313" key="5">
    <source>
        <dbReference type="Proteomes" id="UP001183604"/>
    </source>
</evidence>
<accession>A0A9X3PNB9</accession>
<dbReference type="Gene3D" id="3.60.15.10">
    <property type="entry name" value="Ribonuclease Z/Hydroxyacylglutathione hydrolase-like"/>
    <property type="match status" value="1"/>
</dbReference>
<evidence type="ECO:0000313" key="3">
    <source>
        <dbReference type="EMBL" id="MDR7340216.1"/>
    </source>
</evidence>
<dbReference type="PANTHER" id="PTHR42951">
    <property type="entry name" value="METALLO-BETA-LACTAMASE DOMAIN-CONTAINING"/>
    <property type="match status" value="1"/>
</dbReference>
<dbReference type="InterPro" id="IPR036866">
    <property type="entry name" value="RibonucZ/Hydroxyglut_hydro"/>
</dbReference>
<evidence type="ECO:0000313" key="4">
    <source>
        <dbReference type="Proteomes" id="UP001145799"/>
    </source>
</evidence>
<protein>
    <submittedName>
        <fullName evidence="3">Glyoxylase-like metal-dependent hydrolase (Beta-lactamase superfamily II)</fullName>
    </submittedName>
    <submittedName>
        <fullName evidence="2">MBL fold metallo-hydrolase</fullName>
    </submittedName>
</protein>
<feature type="domain" description="Metallo-beta-lactamase" evidence="1">
    <location>
        <begin position="21"/>
        <end position="209"/>
    </location>
</feature>
<dbReference type="RefSeq" id="WP_270123274.1">
    <property type="nucleotide sequence ID" value="NZ_BAAAOM010000003.1"/>
</dbReference>
<dbReference type="CDD" id="cd16282">
    <property type="entry name" value="metallo-hydrolase-like_MBL-fold"/>
    <property type="match status" value="1"/>
</dbReference>
<dbReference type="PANTHER" id="PTHR42951:SF4">
    <property type="entry name" value="ACYL-COENZYME A THIOESTERASE MBLAC2"/>
    <property type="match status" value="1"/>
</dbReference>
<dbReference type="EMBL" id="JAVDYD010000001">
    <property type="protein sequence ID" value="MDR7340216.1"/>
    <property type="molecule type" value="Genomic_DNA"/>
</dbReference>
<dbReference type="EMBL" id="JAPZVQ010000011">
    <property type="protein sequence ID" value="MDA1386793.1"/>
    <property type="molecule type" value="Genomic_DNA"/>
</dbReference>
<dbReference type="SMART" id="SM00849">
    <property type="entry name" value="Lactamase_B"/>
    <property type="match status" value="1"/>
</dbReference>
<proteinExistence type="predicted"/>
<name>A0A9X3PNB9_9ACTN</name>